<gene>
    <name evidence="1" type="ORF">AG0111_0g1242</name>
</gene>
<comment type="caution">
    <text evidence="1">The sequence shown here is derived from an EMBL/GenBank/DDBJ whole genome shotgun (WGS) entry which is preliminary data.</text>
</comment>
<keyword evidence="2" id="KW-1185">Reference proteome</keyword>
<dbReference type="Proteomes" id="UP000293547">
    <property type="component" value="Unassembled WGS sequence"/>
</dbReference>
<dbReference type="EMBL" id="PDWZ02000001">
    <property type="protein sequence ID" value="KAB2110351.1"/>
    <property type="molecule type" value="Genomic_DNA"/>
</dbReference>
<evidence type="ECO:0000313" key="1">
    <source>
        <dbReference type="EMBL" id="KAB2110351.1"/>
    </source>
</evidence>
<evidence type="ECO:0000313" key="2">
    <source>
        <dbReference type="Proteomes" id="UP000293547"/>
    </source>
</evidence>
<name>A0ACB6G160_9PLEO</name>
<reference evidence="1 2" key="1">
    <citation type="journal article" date="2019" name="bioRxiv">
        <title>Genomics, evolutionary history and diagnostics of the Alternaria alternata species group including apple and Asian pear pathotypes.</title>
        <authorList>
            <person name="Armitage A.D."/>
            <person name="Cockerton H.M."/>
            <person name="Sreenivasaprasad S."/>
            <person name="Woodhall J.W."/>
            <person name="Lane C.R."/>
            <person name="Harrison R.J."/>
            <person name="Clarkson J.P."/>
        </authorList>
    </citation>
    <scope>NUCLEOTIDE SEQUENCE [LARGE SCALE GENOMIC DNA]</scope>
    <source>
        <strain evidence="1 2">FERA 650</strain>
    </source>
</reference>
<accession>A0ACB6G160</accession>
<organism evidence="1 2">
    <name type="scientific">Alternaria gaisen</name>
    <dbReference type="NCBI Taxonomy" id="167740"/>
    <lineage>
        <taxon>Eukaryota</taxon>
        <taxon>Fungi</taxon>
        <taxon>Dikarya</taxon>
        <taxon>Ascomycota</taxon>
        <taxon>Pezizomycotina</taxon>
        <taxon>Dothideomycetes</taxon>
        <taxon>Pleosporomycetidae</taxon>
        <taxon>Pleosporales</taxon>
        <taxon>Pleosporineae</taxon>
        <taxon>Pleosporaceae</taxon>
        <taxon>Alternaria</taxon>
        <taxon>Alternaria sect. Alternaria</taxon>
    </lineage>
</organism>
<sequence length="391" mass="42669">MTPPNARVVCLTNLPYDVGEEDIRQLSGSCVVVDQIRTIDPQVGTSSNVYVLFSTVQDGNTVVERYGDLYIDGHRVATMLAPTGNYSFNASQDGFARPRDTDTASAAAGSLSTALNRTISNLLALGVTREKGARLQQEQQESIQEERSRADYTNKQVICLVLMKRMASLPRYKDQYRRKQPSGRASIKHLVPAPDLQKRQDPRNRVLLITDLPTEADNDAVMTFLQEYRTESIDRTQIGGNWMVSALVLMQTTKGRDWAVKNLNGGMIQGQRVTVQTFSNLTQDVLDRIMNPEASVPDASANSPRRSRIARSTVPPAAKAPYVPFGSPPAQTPVASAPSTSYLPFGSSNPLPAASAAPKPSAIASILGDKTLNQESPQAPSDRTHEDTRGR</sequence>
<proteinExistence type="predicted"/>
<protein>
    <submittedName>
        <fullName evidence="1">Uncharacterized protein</fullName>
    </submittedName>
</protein>